<evidence type="ECO:0000313" key="1">
    <source>
        <dbReference type="EMBL" id="EYC34464.1"/>
    </source>
</evidence>
<reference evidence="2" key="1">
    <citation type="journal article" date="2015" name="Nat. Genet.">
        <title>The genome and transcriptome of the zoonotic hookworm Ancylostoma ceylanicum identify infection-specific gene families.</title>
        <authorList>
            <person name="Schwarz E.M."/>
            <person name="Hu Y."/>
            <person name="Antoshechkin I."/>
            <person name="Miller M.M."/>
            <person name="Sternberg P.W."/>
            <person name="Aroian R.V."/>
        </authorList>
    </citation>
    <scope>NUCLEOTIDE SEQUENCE</scope>
    <source>
        <strain evidence="2">HY135</strain>
    </source>
</reference>
<name>A0A016W3P9_9BILA</name>
<comment type="caution">
    <text evidence="1">The sequence shown here is derived from an EMBL/GenBank/DDBJ whole genome shotgun (WGS) entry which is preliminary data.</text>
</comment>
<proteinExistence type="predicted"/>
<dbReference type="AlphaFoldDB" id="A0A016W3P9"/>
<organism evidence="1 2">
    <name type="scientific">Ancylostoma ceylanicum</name>
    <dbReference type="NCBI Taxonomy" id="53326"/>
    <lineage>
        <taxon>Eukaryota</taxon>
        <taxon>Metazoa</taxon>
        <taxon>Ecdysozoa</taxon>
        <taxon>Nematoda</taxon>
        <taxon>Chromadorea</taxon>
        <taxon>Rhabditida</taxon>
        <taxon>Rhabditina</taxon>
        <taxon>Rhabditomorpha</taxon>
        <taxon>Strongyloidea</taxon>
        <taxon>Ancylostomatidae</taxon>
        <taxon>Ancylostomatinae</taxon>
        <taxon>Ancylostoma</taxon>
    </lineage>
</organism>
<evidence type="ECO:0000313" key="2">
    <source>
        <dbReference type="Proteomes" id="UP000024635"/>
    </source>
</evidence>
<accession>A0A016W3P9</accession>
<dbReference type="EMBL" id="JARK01001337">
    <property type="protein sequence ID" value="EYC34464.1"/>
    <property type="molecule type" value="Genomic_DNA"/>
</dbReference>
<gene>
    <name evidence="1" type="primary">Acey_s0001.g43</name>
    <name evidence="1" type="ORF">Y032_0001g43</name>
</gene>
<sequence>MPVHSVIAKNNFVAEVNRRMQIERPAADITMDERRRMQRNLQLLSPMTTEADHFTGMVRLSDVIEELLGARLPQIPPEALRFLVYEVLACVPQPTMAPVQEKYRTR</sequence>
<dbReference type="Proteomes" id="UP000024635">
    <property type="component" value="Unassembled WGS sequence"/>
</dbReference>
<keyword evidence="2" id="KW-1185">Reference proteome</keyword>
<protein>
    <submittedName>
        <fullName evidence="1">Uncharacterized protein</fullName>
    </submittedName>
</protein>